<organism evidence="1 2">
    <name type="scientific">Insolitispirillum peregrinum</name>
    <dbReference type="NCBI Taxonomy" id="80876"/>
    <lineage>
        <taxon>Bacteria</taxon>
        <taxon>Pseudomonadati</taxon>
        <taxon>Pseudomonadota</taxon>
        <taxon>Alphaproteobacteria</taxon>
        <taxon>Rhodospirillales</taxon>
        <taxon>Novispirillaceae</taxon>
        <taxon>Insolitispirillum</taxon>
    </lineage>
</organism>
<dbReference type="Pfam" id="PF13692">
    <property type="entry name" value="Glyco_trans_1_4"/>
    <property type="match status" value="1"/>
</dbReference>
<evidence type="ECO:0000313" key="1">
    <source>
        <dbReference type="EMBL" id="SIS71746.1"/>
    </source>
</evidence>
<dbReference type="CDD" id="cd03801">
    <property type="entry name" value="GT4_PimA-like"/>
    <property type="match status" value="1"/>
</dbReference>
<dbReference type="AlphaFoldDB" id="A0A1N7LD56"/>
<dbReference type="Gene3D" id="3.40.50.2000">
    <property type="entry name" value="Glycogen Phosphorylase B"/>
    <property type="match status" value="2"/>
</dbReference>
<dbReference type="RefSeq" id="WP_076399878.1">
    <property type="nucleotide sequence ID" value="NZ_FTOA01000003.1"/>
</dbReference>
<dbReference type="PANTHER" id="PTHR12526">
    <property type="entry name" value="GLYCOSYLTRANSFERASE"/>
    <property type="match status" value="1"/>
</dbReference>
<sequence>MAHVVMADWGLAFDGQTVRDGPLGGAESTFVALAEALAARGHRVEAFTKGGRALELAGVRWGDAAAGLPASADLFIANRSDKLLRAVPKAKTMAFWLHNPASYLLKWRYQWKLALRRPTLVFLSEAHARTYPAWASGGPRVVIGHGIAAPFLTTPPADTLPAPRAVFLSNPLHGLDWVLDVWEHHVAPRAPAGTVLELFSGAATYHAAGDKADRMAALLRRAEGLKAQGVRLRQPLPKEQLAQELASARVLLYRGEPGEAFCLAVADSQAMGVPAVVTAVGALPERVNDGETGFVVPVEDRQAFAEAALRLLRDDGLWQAQHQACLAHQRQWSWDTTAAAFERLINEV</sequence>
<dbReference type="EMBL" id="FTOA01000003">
    <property type="protein sequence ID" value="SIS71746.1"/>
    <property type="molecule type" value="Genomic_DNA"/>
</dbReference>
<proteinExistence type="predicted"/>
<gene>
    <name evidence="1" type="ORF">SAMN05421779_103256</name>
</gene>
<accession>A0A1N7LD56</accession>
<dbReference type="STRING" id="80876.SAMN05421779_103256"/>
<keyword evidence="2" id="KW-1185">Reference proteome</keyword>
<dbReference type="GO" id="GO:0016740">
    <property type="term" value="F:transferase activity"/>
    <property type="evidence" value="ECO:0007669"/>
    <property type="project" value="UniProtKB-KW"/>
</dbReference>
<name>A0A1N7LD56_9PROT</name>
<reference evidence="1 2" key="1">
    <citation type="submission" date="2017-01" db="EMBL/GenBank/DDBJ databases">
        <authorList>
            <person name="Mah S.A."/>
            <person name="Swanson W.J."/>
            <person name="Moy G.W."/>
            <person name="Vacquier V.D."/>
        </authorList>
    </citation>
    <scope>NUCLEOTIDE SEQUENCE [LARGE SCALE GENOMIC DNA]</scope>
    <source>
        <strain evidence="1 2">DSM 11589</strain>
    </source>
</reference>
<protein>
    <submittedName>
        <fullName evidence="1">Glycosyl transferases group 1</fullName>
    </submittedName>
</protein>
<dbReference type="SUPFAM" id="SSF53756">
    <property type="entry name" value="UDP-Glycosyltransferase/glycogen phosphorylase"/>
    <property type="match status" value="1"/>
</dbReference>
<keyword evidence="1" id="KW-0808">Transferase</keyword>
<dbReference type="Proteomes" id="UP000185678">
    <property type="component" value="Unassembled WGS sequence"/>
</dbReference>
<evidence type="ECO:0000313" key="2">
    <source>
        <dbReference type="Proteomes" id="UP000185678"/>
    </source>
</evidence>
<dbReference type="OrthoDB" id="5490598at2"/>